<comment type="caution">
    <text evidence="4">The sequence shown here is derived from an EMBL/GenBank/DDBJ whole genome shotgun (WGS) entry which is preliminary data.</text>
</comment>
<dbReference type="OrthoDB" id="1726708at2"/>
<dbReference type="GO" id="GO:0009847">
    <property type="term" value="P:spore germination"/>
    <property type="evidence" value="ECO:0007669"/>
    <property type="project" value="InterPro"/>
</dbReference>
<sequence length="445" mass="49994">MNERIRLLFAEAADLKTYTLRNKDMSIDIAYIAPLCDEKMVSDFITVPFTKEEVSYRKHLHTIPEYLKVEDSARWQDLLLRGNVMIRDNETGDIYSLFTGDVICNESPQTQVESAIQGPQIALSEDLNKSLNLIRTMYPVPELGIEEYSVGYISKTPLLVLFDQRHVDPSVLDNVRSKLSSISVDMVHAAGELEKLLIGKRRHLFPTVLITERPDRIARALGKGKVVVLIKGSMFALIMPASFFDFMHAIEDNYEAYWMTRVLIIIRYMSIVLTITLPALYIAIVSYNPELFRVQLAFSIAASRSAVPYPSYIEVFIMLFMIETLIEASIRLPRYIGSTATTVGGLILGQAAQQAGLVSSIMIIVTSVVAISNFVIPINSLSFSVRFLKYPLIVSSIFFGITGVAVGLFLYLCYLCNLRSFGKPYFRLHGKINPAEGDIGQVRTK</sequence>
<proteinExistence type="inferred from homology"/>
<dbReference type="EMBL" id="QUBQ01000001">
    <property type="protein sequence ID" value="REK75886.1"/>
    <property type="molecule type" value="Genomic_DNA"/>
</dbReference>
<dbReference type="PIRSF" id="PIRSF005690">
    <property type="entry name" value="GerBA"/>
    <property type="match status" value="1"/>
</dbReference>
<dbReference type="RefSeq" id="WP_116042435.1">
    <property type="nucleotide sequence ID" value="NZ_QUBQ01000001.1"/>
</dbReference>
<evidence type="ECO:0000256" key="1">
    <source>
        <dbReference type="ARBA" id="ARBA00005278"/>
    </source>
</evidence>
<feature type="transmembrane region" description="Helical" evidence="3">
    <location>
        <begin position="356"/>
        <end position="378"/>
    </location>
</feature>
<dbReference type="GO" id="GO:0016020">
    <property type="term" value="C:membrane"/>
    <property type="evidence" value="ECO:0007669"/>
    <property type="project" value="InterPro"/>
</dbReference>
<organism evidence="4 5">
    <name type="scientific">Paenibacillus paeoniae</name>
    <dbReference type="NCBI Taxonomy" id="2292705"/>
    <lineage>
        <taxon>Bacteria</taxon>
        <taxon>Bacillati</taxon>
        <taxon>Bacillota</taxon>
        <taxon>Bacilli</taxon>
        <taxon>Bacillales</taxon>
        <taxon>Paenibacillaceae</taxon>
        <taxon>Paenibacillus</taxon>
    </lineage>
</organism>
<comment type="similarity">
    <text evidence="1">Belongs to the GerABKA family.</text>
</comment>
<dbReference type="Proteomes" id="UP000261905">
    <property type="component" value="Unassembled WGS sequence"/>
</dbReference>
<evidence type="ECO:0000313" key="4">
    <source>
        <dbReference type="EMBL" id="REK75886.1"/>
    </source>
</evidence>
<evidence type="ECO:0000313" key="5">
    <source>
        <dbReference type="Proteomes" id="UP000261905"/>
    </source>
</evidence>
<dbReference type="AlphaFoldDB" id="A0A371PI34"/>
<keyword evidence="3" id="KW-1133">Transmembrane helix</keyword>
<protein>
    <submittedName>
        <fullName evidence="4">Spore germination protein</fullName>
    </submittedName>
</protein>
<accession>A0A371PI34</accession>
<gene>
    <name evidence="4" type="ORF">DX130_02070</name>
</gene>
<evidence type="ECO:0000256" key="3">
    <source>
        <dbReference type="SAM" id="Phobius"/>
    </source>
</evidence>
<reference evidence="4 5" key="1">
    <citation type="submission" date="2018-08" db="EMBL/GenBank/DDBJ databases">
        <title>Paenibacillus sp. M4BSY-1, whole genome shotgun sequence.</title>
        <authorList>
            <person name="Tuo L."/>
        </authorList>
    </citation>
    <scope>NUCLEOTIDE SEQUENCE [LARGE SCALE GENOMIC DNA]</scope>
    <source>
        <strain evidence="4 5">M4BSY-1</strain>
    </source>
</reference>
<dbReference type="PANTHER" id="PTHR22550">
    <property type="entry name" value="SPORE GERMINATION PROTEIN"/>
    <property type="match status" value="1"/>
</dbReference>
<dbReference type="InterPro" id="IPR004995">
    <property type="entry name" value="Spore_Ger"/>
</dbReference>
<dbReference type="PANTHER" id="PTHR22550:SF5">
    <property type="entry name" value="LEUCINE ZIPPER PROTEIN 4"/>
    <property type="match status" value="1"/>
</dbReference>
<feature type="transmembrane region" description="Helical" evidence="3">
    <location>
        <begin position="264"/>
        <end position="285"/>
    </location>
</feature>
<keyword evidence="2 3" id="KW-0472">Membrane</keyword>
<feature type="transmembrane region" description="Helical" evidence="3">
    <location>
        <begin position="390"/>
        <end position="414"/>
    </location>
</feature>
<name>A0A371PI34_9BACL</name>
<feature type="transmembrane region" description="Helical" evidence="3">
    <location>
        <begin position="226"/>
        <end position="244"/>
    </location>
</feature>
<keyword evidence="5" id="KW-1185">Reference proteome</keyword>
<keyword evidence="3" id="KW-0812">Transmembrane</keyword>
<dbReference type="Pfam" id="PF03323">
    <property type="entry name" value="GerA"/>
    <property type="match status" value="1"/>
</dbReference>
<evidence type="ECO:0000256" key="2">
    <source>
        <dbReference type="ARBA" id="ARBA00023136"/>
    </source>
</evidence>
<dbReference type="InterPro" id="IPR050768">
    <property type="entry name" value="UPF0353/GerABKA_families"/>
</dbReference>